<organism evidence="1 2">
    <name type="scientific">Pistacia atlantica</name>
    <dbReference type="NCBI Taxonomy" id="434234"/>
    <lineage>
        <taxon>Eukaryota</taxon>
        <taxon>Viridiplantae</taxon>
        <taxon>Streptophyta</taxon>
        <taxon>Embryophyta</taxon>
        <taxon>Tracheophyta</taxon>
        <taxon>Spermatophyta</taxon>
        <taxon>Magnoliopsida</taxon>
        <taxon>eudicotyledons</taxon>
        <taxon>Gunneridae</taxon>
        <taxon>Pentapetalae</taxon>
        <taxon>rosids</taxon>
        <taxon>malvids</taxon>
        <taxon>Sapindales</taxon>
        <taxon>Anacardiaceae</taxon>
        <taxon>Pistacia</taxon>
    </lineage>
</organism>
<name>A0ACC1A9P5_9ROSI</name>
<evidence type="ECO:0000313" key="1">
    <source>
        <dbReference type="EMBL" id="KAJ0083762.1"/>
    </source>
</evidence>
<protein>
    <submittedName>
        <fullName evidence="1">Uncharacterized protein</fullName>
    </submittedName>
</protein>
<gene>
    <name evidence="1" type="ORF">Patl1_29915</name>
</gene>
<reference evidence="2" key="1">
    <citation type="journal article" date="2023" name="G3 (Bethesda)">
        <title>Genome assembly and association tests identify interacting loci associated with vigor, precocity, and sex in interspecific pistachio rootstocks.</title>
        <authorList>
            <person name="Palmer W."/>
            <person name="Jacygrad E."/>
            <person name="Sagayaradj S."/>
            <person name="Cavanaugh K."/>
            <person name="Han R."/>
            <person name="Bertier L."/>
            <person name="Beede B."/>
            <person name="Kafkas S."/>
            <person name="Golino D."/>
            <person name="Preece J."/>
            <person name="Michelmore R."/>
        </authorList>
    </citation>
    <scope>NUCLEOTIDE SEQUENCE [LARGE SCALE GENOMIC DNA]</scope>
</reference>
<sequence>MSLTTITMLISKTTVAFSKPIRNCSRLPVLPRWPS</sequence>
<accession>A0ACC1A9P5</accession>
<dbReference type="EMBL" id="CM047907">
    <property type="protein sequence ID" value="KAJ0083762.1"/>
    <property type="molecule type" value="Genomic_DNA"/>
</dbReference>
<comment type="caution">
    <text evidence="1">The sequence shown here is derived from an EMBL/GenBank/DDBJ whole genome shotgun (WGS) entry which is preliminary data.</text>
</comment>
<proteinExistence type="predicted"/>
<keyword evidence="2" id="KW-1185">Reference proteome</keyword>
<dbReference type="Proteomes" id="UP001164250">
    <property type="component" value="Chromosome 11"/>
</dbReference>
<evidence type="ECO:0000313" key="2">
    <source>
        <dbReference type="Proteomes" id="UP001164250"/>
    </source>
</evidence>